<dbReference type="OrthoDB" id="9795199at2"/>
<evidence type="ECO:0000313" key="3">
    <source>
        <dbReference type="Proteomes" id="UP000287352"/>
    </source>
</evidence>
<dbReference type="AlphaFoldDB" id="A0A402A7U6"/>
<reference evidence="3" key="1">
    <citation type="submission" date="2018-12" db="EMBL/GenBank/DDBJ databases">
        <title>Tengunoibacter tsumagoiensis gen. nov., sp. nov., Dictyobacter kobayashii sp. nov., D. alpinus sp. nov., and D. joshuensis sp. nov. and description of Dictyobacteraceae fam. nov. within the order Ktedonobacterales isolated from Tengu-no-mugimeshi.</title>
        <authorList>
            <person name="Wang C.M."/>
            <person name="Zheng Y."/>
            <person name="Sakai Y."/>
            <person name="Toyoda A."/>
            <person name="Minakuchi Y."/>
            <person name="Abe K."/>
            <person name="Yokota A."/>
            <person name="Yabe S."/>
        </authorList>
    </citation>
    <scope>NUCLEOTIDE SEQUENCE [LARGE SCALE GENOMIC DNA]</scope>
    <source>
        <strain evidence="3">Uno3</strain>
    </source>
</reference>
<keyword evidence="3" id="KW-1185">Reference proteome</keyword>
<dbReference type="InterPro" id="IPR016181">
    <property type="entry name" value="Acyl_CoA_acyltransferase"/>
</dbReference>
<sequence length="200" mass="23161">MKIEPVELKGMRARLVPLEEAHIPALYATGHDEELWTYSALKATTLEEMSHLVHTFLQDQRRGEALPFAIIDLADQQIVGCTQLHSISQEHRHGEIGKTWLSPHTWGTHLNTECKYLLLRHCFETLAMLRVQFRTDGRNVRSQRAVERLGAVREGVLRHNWVLPNGYVRDTIYYSILLEEWPACKHHVDGMLRSAFKDLM</sequence>
<dbReference type="PROSITE" id="PS51186">
    <property type="entry name" value="GNAT"/>
    <property type="match status" value="1"/>
</dbReference>
<accession>A0A402A7U6</accession>
<dbReference type="EMBL" id="BIFR01000002">
    <property type="protein sequence ID" value="GCE15234.1"/>
    <property type="molecule type" value="Genomic_DNA"/>
</dbReference>
<dbReference type="PANTHER" id="PTHR43610:SF1">
    <property type="entry name" value="N-ACETYLTRANSFERASE DOMAIN-CONTAINING PROTEIN"/>
    <property type="match status" value="1"/>
</dbReference>
<dbReference type="Pfam" id="PF13302">
    <property type="entry name" value="Acetyltransf_3"/>
    <property type="match status" value="1"/>
</dbReference>
<keyword evidence="2" id="KW-0808">Transferase</keyword>
<dbReference type="SUPFAM" id="SSF55729">
    <property type="entry name" value="Acyl-CoA N-acyltransferases (Nat)"/>
    <property type="match status" value="1"/>
</dbReference>
<gene>
    <name evidence="2" type="ORF">KTT_50930</name>
</gene>
<dbReference type="InterPro" id="IPR000182">
    <property type="entry name" value="GNAT_dom"/>
</dbReference>
<dbReference type="Proteomes" id="UP000287352">
    <property type="component" value="Unassembled WGS sequence"/>
</dbReference>
<feature type="domain" description="N-acetyltransferase" evidence="1">
    <location>
        <begin position="13"/>
        <end position="179"/>
    </location>
</feature>
<protein>
    <submittedName>
        <fullName evidence="2">N-acetyltransferase</fullName>
    </submittedName>
</protein>
<dbReference type="GO" id="GO:0016747">
    <property type="term" value="F:acyltransferase activity, transferring groups other than amino-acyl groups"/>
    <property type="evidence" value="ECO:0007669"/>
    <property type="project" value="InterPro"/>
</dbReference>
<evidence type="ECO:0000259" key="1">
    <source>
        <dbReference type="PROSITE" id="PS51186"/>
    </source>
</evidence>
<name>A0A402A7U6_9CHLR</name>
<organism evidence="2 3">
    <name type="scientific">Tengunoibacter tsumagoiensis</name>
    <dbReference type="NCBI Taxonomy" id="2014871"/>
    <lineage>
        <taxon>Bacteria</taxon>
        <taxon>Bacillati</taxon>
        <taxon>Chloroflexota</taxon>
        <taxon>Ktedonobacteria</taxon>
        <taxon>Ktedonobacterales</taxon>
        <taxon>Dictyobacteraceae</taxon>
        <taxon>Tengunoibacter</taxon>
    </lineage>
</organism>
<proteinExistence type="predicted"/>
<dbReference type="PANTHER" id="PTHR43610">
    <property type="entry name" value="BLL6696 PROTEIN"/>
    <property type="match status" value="1"/>
</dbReference>
<dbReference type="RefSeq" id="WP_126582722.1">
    <property type="nucleotide sequence ID" value="NZ_BIFR01000002.1"/>
</dbReference>
<dbReference type="Gene3D" id="3.40.630.30">
    <property type="match status" value="1"/>
</dbReference>
<evidence type="ECO:0000313" key="2">
    <source>
        <dbReference type="EMBL" id="GCE15234.1"/>
    </source>
</evidence>
<comment type="caution">
    <text evidence="2">The sequence shown here is derived from an EMBL/GenBank/DDBJ whole genome shotgun (WGS) entry which is preliminary data.</text>
</comment>